<dbReference type="PANTHER" id="PTHR21292">
    <property type="entry name" value="EXOCYST COMPLEX COMPONENT SEC6-RELATED"/>
    <property type="match status" value="1"/>
</dbReference>
<dbReference type="eggNOG" id="KOG2286">
    <property type="taxonomic scope" value="Eukaryota"/>
</dbReference>
<name>W5KP35_ASTMX</name>
<dbReference type="GO" id="GO:0000145">
    <property type="term" value="C:exocyst"/>
    <property type="evidence" value="ECO:0007669"/>
    <property type="project" value="InterPro"/>
</dbReference>
<dbReference type="Bgee" id="ENSAMXG00000009090">
    <property type="expression patterns" value="Expressed in head kidney and 13 other cell types or tissues"/>
</dbReference>
<evidence type="ECO:0000313" key="4">
    <source>
        <dbReference type="Proteomes" id="UP000018467"/>
    </source>
</evidence>
<dbReference type="GO" id="GO:0006887">
    <property type="term" value="P:exocytosis"/>
    <property type="evidence" value="ECO:0007669"/>
    <property type="project" value="InterPro"/>
</dbReference>
<dbReference type="Ensembl" id="ENSAMXT00000009347.2">
    <property type="protein sequence ID" value="ENSAMXP00000009347.2"/>
    <property type="gene ID" value="ENSAMXG00000009090.2"/>
</dbReference>
<proteinExistence type="inferred from homology"/>
<organism evidence="3 4">
    <name type="scientific">Astyanax mexicanus</name>
    <name type="common">Blind cave fish</name>
    <name type="synonym">Astyanax fasciatus mexicanus</name>
    <dbReference type="NCBI Taxonomy" id="7994"/>
    <lineage>
        <taxon>Eukaryota</taxon>
        <taxon>Metazoa</taxon>
        <taxon>Chordata</taxon>
        <taxon>Craniata</taxon>
        <taxon>Vertebrata</taxon>
        <taxon>Euteleostomi</taxon>
        <taxon>Actinopterygii</taxon>
        <taxon>Neopterygii</taxon>
        <taxon>Teleostei</taxon>
        <taxon>Ostariophysi</taxon>
        <taxon>Characiformes</taxon>
        <taxon>Characoidei</taxon>
        <taxon>Acestrorhamphidae</taxon>
        <taxon>Acestrorhamphinae</taxon>
        <taxon>Astyanax</taxon>
    </lineage>
</organism>
<feature type="compositionally biased region" description="Basic and acidic residues" evidence="2">
    <location>
        <begin position="159"/>
        <end position="168"/>
    </location>
</feature>
<sequence length="868" mass="98116">MPILKNLPARLKGGKVNVDLENTHSELILRKMSLNHNPFGTENGSDEDWPRDSGGSLLDGRAPRDRNPFEDEEDENEANEERRGGSGKGSSLKGTLDRIRGVSPLKTLGKLGKGLRMSGRSKGSATPSPQGSIGMPSPMERKKKGRRSSDGSLLRMAGKCRENSRKESLPNGDLCSESDADSTSRRLSFLKIVGRGKQKRESMVDRSASPGPEEEPVEEVPEVKPREPLSVLEILQLVTKRDLFLADTHILELEQECMEMSSSPAGGNIPEDLNSPTKDSSRRKAKDVELLYEALQKELWDVVRESLRSPTAGPNLGLVVQVLQQEEQVDRDWALSEGADQGGPRPRELKKRWKEAVTEAADANLPQHADIQAGELAAYLDKLRSHMVEDLGAARRNVVSVYPMEYDAFQVYVQSYHQAVTRRLQTITNTELQITDTYSLLDWIYNIYNRDVLGTVSITSPINRSQLDPLLPTETVDKLELDCLNSVRGKVTNELSQVLDEEEKRWMETLHVEEYQILLARTVIQRLQDDLERSAAVNRNLGSRVAQCSLNGLADFLYSFQRKVEMFHEGLVSQSGENEDGYIAKTIALANCCPPFRGFVERCVQCDPAVSEDSSRRANTALDRIVNLSVRVLNDRLFEHIRPFFDKLVKRKWLSNTEAFESIMSYIKEHFKKFRRMDSPPYQVLVAEVHRRVMTEYVRAIMRGRIICTSLKMRKRMAGRLREEGKLLKTLFKDLESSASWLDSAISHISEIILLEDTPSIQIEVGVLVREFPDVRKKHVSAILNIRGMTRQMERQEILNIVKDIENSDSLSRLSRDRALFADVPVTSEVHCLNVGLSRIALTASSCFSGLRRNRRRTPAREIQDEML</sequence>
<reference evidence="4" key="1">
    <citation type="submission" date="2013-03" db="EMBL/GenBank/DDBJ databases">
        <authorList>
            <person name="Jeffery W."/>
            <person name="Warren W."/>
            <person name="Wilson R.K."/>
        </authorList>
    </citation>
    <scope>NUCLEOTIDE SEQUENCE</scope>
    <source>
        <strain evidence="4">female</strain>
    </source>
</reference>
<dbReference type="Proteomes" id="UP000018467">
    <property type="component" value="Unassembled WGS sequence"/>
</dbReference>
<feature type="region of interest" description="Disordered" evidence="2">
    <location>
        <begin position="261"/>
        <end position="284"/>
    </location>
</feature>
<reference evidence="4" key="2">
    <citation type="journal article" date="2014" name="Nat. Commun.">
        <title>The cavefish genome reveals candidate genes for eye loss.</title>
        <authorList>
            <person name="McGaugh S.E."/>
            <person name="Gross J.B."/>
            <person name="Aken B."/>
            <person name="Blin M."/>
            <person name="Borowsky R."/>
            <person name="Chalopin D."/>
            <person name="Hinaux H."/>
            <person name="Jeffery W.R."/>
            <person name="Keene A."/>
            <person name="Ma L."/>
            <person name="Minx P."/>
            <person name="Murphy D."/>
            <person name="O'Quin K.E."/>
            <person name="Retaux S."/>
            <person name="Rohner N."/>
            <person name="Searle S.M."/>
            <person name="Stahl B.A."/>
            <person name="Tabin C."/>
            <person name="Volff J.N."/>
            <person name="Yoshizawa M."/>
            <person name="Warren W.C."/>
        </authorList>
    </citation>
    <scope>NUCLEOTIDE SEQUENCE [LARGE SCALE GENOMIC DNA]</scope>
    <source>
        <strain evidence="4">female</strain>
    </source>
</reference>
<dbReference type="Gene3D" id="1.10.357.70">
    <property type="entry name" value="Exocyst complex component Sec6, C-terminal domain"/>
    <property type="match status" value="1"/>
</dbReference>
<reference evidence="3" key="3">
    <citation type="submission" date="2025-05" db="UniProtKB">
        <authorList>
            <consortium name="Ensembl"/>
        </authorList>
    </citation>
    <scope>IDENTIFICATION</scope>
</reference>
<dbReference type="STRING" id="7994.ENSAMXP00000044066"/>
<feature type="compositionally biased region" description="Polar residues" evidence="2">
    <location>
        <begin position="121"/>
        <end position="131"/>
    </location>
</feature>
<dbReference type="FunFam" id="1.10.357.70:FF:000003">
    <property type="entry name" value="exocyst complex component 3-like protein 2"/>
    <property type="match status" value="1"/>
</dbReference>
<evidence type="ECO:0000313" key="3">
    <source>
        <dbReference type="Ensembl" id="ENSAMXP00000009347.2"/>
    </source>
</evidence>
<dbReference type="GO" id="GO:0000149">
    <property type="term" value="F:SNARE binding"/>
    <property type="evidence" value="ECO:0007669"/>
    <property type="project" value="TreeGrafter"/>
</dbReference>
<dbReference type="InterPro" id="IPR042532">
    <property type="entry name" value="EXOC3/Sec6_C"/>
</dbReference>
<keyword evidence="4" id="KW-1185">Reference proteome</keyword>
<evidence type="ECO:0000256" key="2">
    <source>
        <dbReference type="SAM" id="MobiDB-lite"/>
    </source>
</evidence>
<dbReference type="Ensembl" id="ENSAMXT00000044124.1">
    <property type="protein sequence ID" value="ENSAMXP00000044066.1"/>
    <property type="gene ID" value="ENSAMXG00000009090.2"/>
</dbReference>
<dbReference type="PANTHER" id="PTHR21292:SF17">
    <property type="entry name" value="TUMOR NECROSIS FACTOR ALPHA-INDUCED PROTEIN 2 ISOFORM X1"/>
    <property type="match status" value="1"/>
</dbReference>
<dbReference type="Pfam" id="PF06046">
    <property type="entry name" value="Sec6"/>
    <property type="match status" value="1"/>
</dbReference>
<evidence type="ECO:0000256" key="1">
    <source>
        <dbReference type="ARBA" id="ARBA00009447"/>
    </source>
</evidence>
<dbReference type="HOGENOM" id="CLU_016260_4_0_1"/>
<comment type="similarity">
    <text evidence="1">Belongs to the SEC6 family.</text>
</comment>
<accession>W5KP35</accession>
<dbReference type="GO" id="GO:0051601">
    <property type="term" value="P:exocyst localization"/>
    <property type="evidence" value="ECO:0007669"/>
    <property type="project" value="TreeGrafter"/>
</dbReference>
<dbReference type="AlphaFoldDB" id="W5KP35"/>
<dbReference type="GeneTree" id="ENSGT01030000234613"/>
<feature type="region of interest" description="Disordered" evidence="2">
    <location>
        <begin position="38"/>
        <end position="222"/>
    </location>
</feature>
<protein>
    <submittedName>
        <fullName evidence="3">Exocyst complex component 3-like 2b</fullName>
    </submittedName>
</protein>
<dbReference type="InterPro" id="IPR010326">
    <property type="entry name" value="EXOC3/Sec6"/>
</dbReference>